<evidence type="ECO:0000256" key="4">
    <source>
        <dbReference type="ARBA" id="ARBA00022723"/>
    </source>
</evidence>
<name>A0A0N5AUF7_9BILA</name>
<evidence type="ECO:0000256" key="11">
    <source>
        <dbReference type="PROSITE-ProRule" id="PRU00239"/>
    </source>
</evidence>
<keyword evidence="8 11" id="KW-0788">Thiol protease</keyword>
<dbReference type="PRINTS" id="PR00704">
    <property type="entry name" value="CALPAIN"/>
</dbReference>
<dbReference type="CDD" id="cd00044">
    <property type="entry name" value="CysPc"/>
    <property type="match status" value="1"/>
</dbReference>
<reference evidence="15" key="1">
    <citation type="submission" date="2017-02" db="UniProtKB">
        <authorList>
            <consortium name="WormBaseParasite"/>
        </authorList>
    </citation>
    <scope>IDENTIFICATION</scope>
</reference>
<dbReference type="Proteomes" id="UP000046393">
    <property type="component" value="Unplaced"/>
</dbReference>
<dbReference type="GO" id="GO:0008270">
    <property type="term" value="F:zinc ion binding"/>
    <property type="evidence" value="ECO:0007669"/>
    <property type="project" value="UniProtKB-KW"/>
</dbReference>
<evidence type="ECO:0000256" key="12">
    <source>
        <dbReference type="SAM" id="MobiDB-lite"/>
    </source>
</evidence>
<keyword evidence="5" id="KW-0677">Repeat</keyword>
<protein>
    <submittedName>
        <fullName evidence="15">Calpain catalytic domain-containing protein</fullName>
    </submittedName>
</protein>
<evidence type="ECO:0000256" key="10">
    <source>
        <dbReference type="PIRSR" id="PIRSR622684-1"/>
    </source>
</evidence>
<feature type="region of interest" description="Disordered" evidence="12">
    <location>
        <begin position="94"/>
        <end position="118"/>
    </location>
</feature>
<dbReference type="AlphaFoldDB" id="A0A0N5AUF7"/>
<keyword evidence="6" id="KW-0863">Zinc-finger</keyword>
<evidence type="ECO:0000256" key="2">
    <source>
        <dbReference type="ARBA" id="ARBA00022553"/>
    </source>
</evidence>
<feature type="domain" description="Calpain catalytic" evidence="13">
    <location>
        <begin position="154"/>
        <end position="506"/>
    </location>
</feature>
<organism evidence="14 15">
    <name type="scientific">Syphacia muris</name>
    <dbReference type="NCBI Taxonomy" id="451379"/>
    <lineage>
        <taxon>Eukaryota</taxon>
        <taxon>Metazoa</taxon>
        <taxon>Ecdysozoa</taxon>
        <taxon>Nematoda</taxon>
        <taxon>Chromadorea</taxon>
        <taxon>Rhabditida</taxon>
        <taxon>Spirurina</taxon>
        <taxon>Oxyuridomorpha</taxon>
        <taxon>Oxyuroidea</taxon>
        <taxon>Oxyuridae</taxon>
        <taxon>Syphacia</taxon>
    </lineage>
</organism>
<dbReference type="Gene3D" id="3.90.70.10">
    <property type="entry name" value="Cysteine proteinases"/>
    <property type="match status" value="1"/>
</dbReference>
<evidence type="ECO:0000256" key="7">
    <source>
        <dbReference type="ARBA" id="ARBA00022801"/>
    </source>
</evidence>
<evidence type="ECO:0000256" key="6">
    <source>
        <dbReference type="ARBA" id="ARBA00022771"/>
    </source>
</evidence>
<keyword evidence="14" id="KW-1185">Reference proteome</keyword>
<evidence type="ECO:0000259" key="13">
    <source>
        <dbReference type="PROSITE" id="PS50203"/>
    </source>
</evidence>
<dbReference type="InterPro" id="IPR000169">
    <property type="entry name" value="Pept_cys_AS"/>
</dbReference>
<dbReference type="SMART" id="SM00230">
    <property type="entry name" value="CysPc"/>
    <property type="match status" value="1"/>
</dbReference>
<dbReference type="WBParaSite" id="SMUV_0000849201-mRNA-1">
    <property type="protein sequence ID" value="SMUV_0000849201-mRNA-1"/>
    <property type="gene ID" value="SMUV_0000849201"/>
</dbReference>
<dbReference type="GO" id="GO:0006508">
    <property type="term" value="P:proteolysis"/>
    <property type="evidence" value="ECO:0007669"/>
    <property type="project" value="UniProtKB-KW"/>
</dbReference>
<dbReference type="SUPFAM" id="SSF54001">
    <property type="entry name" value="Cysteine proteinases"/>
    <property type="match status" value="1"/>
</dbReference>
<keyword evidence="4" id="KW-0479">Metal-binding</keyword>
<dbReference type="InterPro" id="IPR001300">
    <property type="entry name" value="Peptidase_C2_calpain_cat"/>
</dbReference>
<evidence type="ECO:0000256" key="1">
    <source>
        <dbReference type="ARBA" id="ARBA00007623"/>
    </source>
</evidence>
<feature type="active site" evidence="10 11">
    <location>
        <position position="450"/>
    </location>
</feature>
<evidence type="ECO:0000313" key="15">
    <source>
        <dbReference type="WBParaSite" id="SMUV_0000849201-mRNA-1"/>
    </source>
</evidence>
<evidence type="ECO:0000313" key="14">
    <source>
        <dbReference type="Proteomes" id="UP000046393"/>
    </source>
</evidence>
<dbReference type="STRING" id="451379.A0A0N5AUF7"/>
<dbReference type="PROSITE" id="PS50203">
    <property type="entry name" value="CALPAIN_CAT"/>
    <property type="match status" value="1"/>
</dbReference>
<keyword evidence="7 11" id="KW-0378">Hydrolase</keyword>
<evidence type="ECO:0000256" key="5">
    <source>
        <dbReference type="ARBA" id="ARBA00022737"/>
    </source>
</evidence>
<dbReference type="PANTHER" id="PTHR10183:SF382">
    <property type="entry name" value="CALPAIN-15"/>
    <property type="match status" value="1"/>
</dbReference>
<keyword evidence="9" id="KW-0862">Zinc</keyword>
<feature type="compositionally biased region" description="Low complexity" evidence="12">
    <location>
        <begin position="102"/>
        <end position="116"/>
    </location>
</feature>
<dbReference type="GO" id="GO:0004198">
    <property type="term" value="F:calcium-dependent cysteine-type endopeptidase activity"/>
    <property type="evidence" value="ECO:0007669"/>
    <property type="project" value="InterPro"/>
</dbReference>
<evidence type="ECO:0000256" key="9">
    <source>
        <dbReference type="ARBA" id="ARBA00022833"/>
    </source>
</evidence>
<dbReference type="GO" id="GO:0005737">
    <property type="term" value="C:cytoplasm"/>
    <property type="evidence" value="ECO:0007669"/>
    <property type="project" value="TreeGrafter"/>
</dbReference>
<feature type="active site" evidence="10 11">
    <location>
        <position position="224"/>
    </location>
</feature>
<dbReference type="InterPro" id="IPR038765">
    <property type="entry name" value="Papain-like_cys_pep_sf"/>
</dbReference>
<dbReference type="PROSITE" id="PS00139">
    <property type="entry name" value="THIOL_PROTEASE_CYS"/>
    <property type="match status" value="1"/>
</dbReference>
<sequence length="800" mass="90430">MNISNSGTQRKAKEHKYFQNFLDDGCSDGLRAECGRNANVGHQLPSTSAAFASVDNLKKKLCKINIKDVTSSVGSALNISRARDRFRVYRQPQAKVLRQPRSQSSPNFSQMPSSSNTDKLYISESSGKLQEYDEENARKEFQRIEGFCSSCGIPFIDDSFPHSIRSLGNLSRVRNEGVLCEINAKDLVWLRPQEMFTKDGRQYHWTVFCDPKPTDIEQGALGNCWFLSALAVIAERPDILEKIVLTKLYNPVGVYQIRLCVDGKWQHVVLDDFFPCRKRSRTLAFAVGRRNQLWVPLIEKAFAKITGNYAKLLAGRVLEGLAVLTGSPCSLIDLEEAHTAEARNVLWAKLLSMRLDEYIFIPIICITNIKCHFLNTMRCSTSAFWHVEANFLMGCSCGAGKRLVDKDAYLSRGLQPRHAYSILDVKEYRGCSRLSIRLSWFFDRLVRLRNPWGAFVWKGDWSDNWSGWNDHSRAVLLPNGFESGAFWMPYDQFLRHFDSVEVARIRSFSGWKELHISFTITPAWGKAAISWVTLKMLLLLKIAFPKAFLIHVENSTEIAVTFHQKGGREETDADLMVLVHEIRASDRVGKLVARSSRKMAAFVATDDFFLKGGKEYFLIPCSLSNINEGKVLETVVVIHSAKPLLLEQVRLPSIAVTDSLVQFALKEGKQRVSLPGVVSRFVSTDFDGHILMYDNLHERNYLQVCCDCSASMNVISTRSTLRTIDSIPPSHRQIVMILSHLEASQGHSLHHDLTERLTSSKELQDWANFFALAEVTATKSEHVPVLGTSPGDILHMLRPI</sequence>
<keyword evidence="2" id="KW-0597">Phosphoprotein</keyword>
<dbReference type="InterPro" id="IPR022684">
    <property type="entry name" value="Calpain_cysteine_protease"/>
</dbReference>
<dbReference type="Pfam" id="PF00648">
    <property type="entry name" value="Peptidase_C2"/>
    <property type="match status" value="1"/>
</dbReference>
<accession>A0A0N5AUF7</accession>
<feature type="active site" evidence="10 11">
    <location>
        <position position="418"/>
    </location>
</feature>
<evidence type="ECO:0000256" key="3">
    <source>
        <dbReference type="ARBA" id="ARBA00022670"/>
    </source>
</evidence>
<dbReference type="PANTHER" id="PTHR10183">
    <property type="entry name" value="CALPAIN"/>
    <property type="match status" value="1"/>
</dbReference>
<comment type="similarity">
    <text evidence="1">Belongs to the peptidase C2 family.</text>
</comment>
<keyword evidence="3 11" id="KW-0645">Protease</keyword>
<dbReference type="FunFam" id="3.90.70.10:FF:000010">
    <property type="entry name" value="Calpain 15"/>
    <property type="match status" value="1"/>
</dbReference>
<evidence type="ECO:0000256" key="8">
    <source>
        <dbReference type="ARBA" id="ARBA00022807"/>
    </source>
</evidence>
<proteinExistence type="inferred from homology"/>